<keyword evidence="2" id="KW-1185">Reference proteome</keyword>
<dbReference type="KEGG" id="ajg:KKR91_01755"/>
<dbReference type="RefSeq" id="WP_210231403.1">
    <property type="nucleotide sequence ID" value="NZ_CP076022.1"/>
</dbReference>
<dbReference type="Pfam" id="PF20453">
    <property type="entry name" value="DUF6707"/>
    <property type="match status" value="1"/>
</dbReference>
<organism evidence="1 2">
    <name type="scientific">Arthrobacter jiangjiafuii</name>
    <dbReference type="NCBI Taxonomy" id="2817475"/>
    <lineage>
        <taxon>Bacteria</taxon>
        <taxon>Bacillati</taxon>
        <taxon>Actinomycetota</taxon>
        <taxon>Actinomycetes</taxon>
        <taxon>Micrococcales</taxon>
        <taxon>Micrococcaceae</taxon>
        <taxon>Arthrobacter</taxon>
    </lineage>
</organism>
<dbReference type="AlphaFoldDB" id="A0A975M5N4"/>
<reference evidence="1 2" key="1">
    <citation type="submission" date="2021-05" db="EMBL/GenBank/DDBJ databases">
        <title>Novel species in genus Arthrobacter.</title>
        <authorList>
            <person name="Zhang G."/>
        </authorList>
    </citation>
    <scope>NUCLEOTIDE SEQUENCE [LARGE SCALE GENOMIC DNA]</scope>
    <source>
        <strain evidence="2">zg-ZUI227</strain>
    </source>
</reference>
<gene>
    <name evidence="1" type="ORF">KKR91_01755</name>
</gene>
<protein>
    <submittedName>
        <fullName evidence="1">Uncharacterized protein</fullName>
    </submittedName>
</protein>
<dbReference type="Proteomes" id="UP000676885">
    <property type="component" value="Chromosome"/>
</dbReference>
<evidence type="ECO:0000313" key="2">
    <source>
        <dbReference type="Proteomes" id="UP000676885"/>
    </source>
</evidence>
<sequence length="290" mass="31490">MPESQPESYTFRVNAELLAPGQIPVHESTSLAAVRERSVENDDFGVPALVHLVLEDGMALRLAYGSPVRVQAPPPAGAPADAVRVEPADEENFAAVVAAAAAAHPQDPRVQEFATRLGRGLNVKSGSNLQDVRDLAHTLYVDLDDAENALAVCNIITGLPFDGNFGRWNWIQSALSLAAHISSEAGDDEAFTAYAQAVRAADSAETDPLKAKLAAEMLQRQLNEPNLYDREIHRSAEAGDESTERDWRTLRLDALLYLRAHGGSQTLAEAELDRRIRNELIAVRGLNLDL</sequence>
<accession>A0A975M5N4</accession>
<dbReference type="EMBL" id="CP076022">
    <property type="protein sequence ID" value="QWC10405.1"/>
    <property type="molecule type" value="Genomic_DNA"/>
</dbReference>
<proteinExistence type="predicted"/>
<evidence type="ECO:0000313" key="1">
    <source>
        <dbReference type="EMBL" id="QWC10405.1"/>
    </source>
</evidence>
<dbReference type="InterPro" id="IPR046553">
    <property type="entry name" value="DUF6707"/>
</dbReference>
<name>A0A975M5N4_9MICC</name>